<dbReference type="Pfam" id="PF21036">
    <property type="entry name" value="EryCIII-like_N"/>
    <property type="match status" value="1"/>
</dbReference>
<feature type="domain" description="Erythromycin biosynthesis protein CIII-like C-terminal" evidence="4">
    <location>
        <begin position="274"/>
        <end position="381"/>
    </location>
</feature>
<dbReference type="InterPro" id="IPR002213">
    <property type="entry name" value="UDP_glucos_trans"/>
</dbReference>
<proteinExistence type="inferred from homology"/>
<dbReference type="SUPFAM" id="SSF53756">
    <property type="entry name" value="UDP-Glycosyltransferase/glycogen phosphorylase"/>
    <property type="match status" value="1"/>
</dbReference>
<dbReference type="PANTHER" id="PTHR48050">
    <property type="entry name" value="STEROL 3-BETA-GLUCOSYLTRANSFERASE"/>
    <property type="match status" value="1"/>
</dbReference>
<evidence type="ECO:0000256" key="3">
    <source>
        <dbReference type="ARBA" id="ARBA00022679"/>
    </source>
</evidence>
<comment type="caution">
    <text evidence="6">The sequence shown here is derived from an EMBL/GenBank/DDBJ whole genome shotgun (WGS) entry which is preliminary data.</text>
</comment>
<organism evidence="6 7">
    <name type="scientific">Rugosimonospora africana</name>
    <dbReference type="NCBI Taxonomy" id="556532"/>
    <lineage>
        <taxon>Bacteria</taxon>
        <taxon>Bacillati</taxon>
        <taxon>Actinomycetota</taxon>
        <taxon>Actinomycetes</taxon>
        <taxon>Micromonosporales</taxon>
        <taxon>Micromonosporaceae</taxon>
        <taxon>Rugosimonospora</taxon>
    </lineage>
</organism>
<sequence length="382" mass="38781">MRVLFVSAPLVGHLYPMVPLARAMRDAGHDVLIASGGDAARTQPAGLPVRDIAPGFDIGTIARRLMLRHPLIARAELAGTAGTRGVSLLFAAVNEGLADAVVALVDEWAPDLVVHEPLAVAGALAAARAGVPAVLHGSSLFDDAELARVVGDAMRRPRMDGVPPATAILRTAPASLVGHRTGTPMRPVPYGGDGSLPDDLREPSARPRILVSRSTVAGPAGGDLMGAVVAAAPDVDAEFVLVRPSERLIRRAGLLTTGPDTGAAPDAPSRAGGSNIRAVGWIPLAEALAGCAAIVHHGGTGTILAALAAGVPQLVVPGPGDRRHNAEVVAARGAGLAVAPRRITADHLRRLLTDPGLAKAAGEVRDEIAAMPAPADVAATLP</sequence>
<gene>
    <name evidence="6" type="ORF">Raf01_58470</name>
</gene>
<dbReference type="GO" id="GO:0017000">
    <property type="term" value="P:antibiotic biosynthetic process"/>
    <property type="evidence" value="ECO:0007669"/>
    <property type="project" value="UniProtKB-ARBA"/>
</dbReference>
<dbReference type="EMBL" id="BONZ01000056">
    <property type="protein sequence ID" value="GIH17675.1"/>
    <property type="molecule type" value="Genomic_DNA"/>
</dbReference>
<dbReference type="GO" id="GO:0008194">
    <property type="term" value="F:UDP-glycosyltransferase activity"/>
    <property type="evidence" value="ECO:0007669"/>
    <property type="project" value="InterPro"/>
</dbReference>
<dbReference type="CDD" id="cd03784">
    <property type="entry name" value="GT1_Gtf-like"/>
    <property type="match status" value="1"/>
</dbReference>
<dbReference type="Pfam" id="PF06722">
    <property type="entry name" value="EryCIII-like_C"/>
    <property type="match status" value="1"/>
</dbReference>
<feature type="domain" description="Erythromycin biosynthesis protein CIII-like N-terminal" evidence="5">
    <location>
        <begin position="23"/>
        <end position="212"/>
    </location>
</feature>
<evidence type="ECO:0000259" key="5">
    <source>
        <dbReference type="Pfam" id="PF21036"/>
    </source>
</evidence>
<keyword evidence="3 6" id="KW-0808">Transferase</keyword>
<dbReference type="RefSeq" id="WP_203921218.1">
    <property type="nucleotide sequence ID" value="NZ_BONZ01000056.1"/>
</dbReference>
<dbReference type="InterPro" id="IPR050426">
    <property type="entry name" value="Glycosyltransferase_28"/>
</dbReference>
<dbReference type="InterPro" id="IPR048284">
    <property type="entry name" value="EryCIII-like_N"/>
</dbReference>
<dbReference type="Proteomes" id="UP000642748">
    <property type="component" value="Unassembled WGS sequence"/>
</dbReference>
<name>A0A8J3QXN9_9ACTN</name>
<dbReference type="Gene3D" id="3.40.50.2000">
    <property type="entry name" value="Glycogen Phosphorylase B"/>
    <property type="match status" value="2"/>
</dbReference>
<dbReference type="GO" id="GO:0016758">
    <property type="term" value="F:hexosyltransferase activity"/>
    <property type="evidence" value="ECO:0007669"/>
    <property type="project" value="UniProtKB-ARBA"/>
</dbReference>
<evidence type="ECO:0000256" key="1">
    <source>
        <dbReference type="ARBA" id="ARBA00006962"/>
    </source>
</evidence>
<accession>A0A8J3QXN9</accession>
<evidence type="ECO:0000259" key="4">
    <source>
        <dbReference type="Pfam" id="PF06722"/>
    </source>
</evidence>
<keyword evidence="2" id="KW-0328">Glycosyltransferase</keyword>
<evidence type="ECO:0000313" key="6">
    <source>
        <dbReference type="EMBL" id="GIH17675.1"/>
    </source>
</evidence>
<dbReference type="InterPro" id="IPR010610">
    <property type="entry name" value="EryCIII-like_C"/>
</dbReference>
<comment type="similarity">
    <text evidence="1">Belongs to the glycosyltransferase 28 family.</text>
</comment>
<keyword evidence="7" id="KW-1185">Reference proteome</keyword>
<evidence type="ECO:0000313" key="7">
    <source>
        <dbReference type="Proteomes" id="UP000642748"/>
    </source>
</evidence>
<protein>
    <submittedName>
        <fullName evidence="6">Glycosyl transferase</fullName>
    </submittedName>
</protein>
<dbReference type="PANTHER" id="PTHR48050:SF13">
    <property type="entry name" value="STEROL 3-BETA-GLUCOSYLTRANSFERASE UGT80A2"/>
    <property type="match status" value="1"/>
</dbReference>
<reference evidence="6" key="1">
    <citation type="submission" date="2021-01" db="EMBL/GenBank/DDBJ databases">
        <title>Whole genome shotgun sequence of Rugosimonospora africana NBRC 104875.</title>
        <authorList>
            <person name="Komaki H."/>
            <person name="Tamura T."/>
        </authorList>
    </citation>
    <scope>NUCLEOTIDE SEQUENCE</scope>
    <source>
        <strain evidence="6">NBRC 104875</strain>
    </source>
</reference>
<evidence type="ECO:0000256" key="2">
    <source>
        <dbReference type="ARBA" id="ARBA00022676"/>
    </source>
</evidence>
<dbReference type="AlphaFoldDB" id="A0A8J3QXN9"/>